<organism evidence="3 4">
    <name type="scientific">Araneus ventricosus</name>
    <name type="common">Orbweaver spider</name>
    <name type="synonym">Epeira ventricosa</name>
    <dbReference type="NCBI Taxonomy" id="182803"/>
    <lineage>
        <taxon>Eukaryota</taxon>
        <taxon>Metazoa</taxon>
        <taxon>Ecdysozoa</taxon>
        <taxon>Arthropoda</taxon>
        <taxon>Chelicerata</taxon>
        <taxon>Arachnida</taxon>
        <taxon>Araneae</taxon>
        <taxon>Araneomorphae</taxon>
        <taxon>Entelegynae</taxon>
        <taxon>Araneoidea</taxon>
        <taxon>Araneidae</taxon>
        <taxon>Araneus</taxon>
    </lineage>
</organism>
<proteinExistence type="predicted"/>
<evidence type="ECO:0000313" key="3">
    <source>
        <dbReference type="EMBL" id="GBO05160.1"/>
    </source>
</evidence>
<comment type="caution">
    <text evidence="3">The sequence shown here is derived from an EMBL/GenBank/DDBJ whole genome shotgun (WGS) entry which is preliminary data.</text>
</comment>
<evidence type="ECO:0000256" key="1">
    <source>
        <dbReference type="SAM" id="MobiDB-lite"/>
    </source>
</evidence>
<protein>
    <submittedName>
        <fullName evidence="3">Uncharacterized protein</fullName>
    </submittedName>
</protein>
<feature type="chain" id="PRO_5021393143" evidence="2">
    <location>
        <begin position="20"/>
        <end position="399"/>
    </location>
</feature>
<keyword evidence="4" id="KW-1185">Reference proteome</keyword>
<dbReference type="AlphaFoldDB" id="A0A4Y2U0F1"/>
<gene>
    <name evidence="3" type="ORF">AVEN_227436_1</name>
</gene>
<evidence type="ECO:0000313" key="4">
    <source>
        <dbReference type="Proteomes" id="UP000499080"/>
    </source>
</evidence>
<feature type="signal peptide" evidence="2">
    <location>
        <begin position="1"/>
        <end position="19"/>
    </location>
</feature>
<feature type="region of interest" description="Disordered" evidence="1">
    <location>
        <begin position="355"/>
        <end position="399"/>
    </location>
</feature>
<reference evidence="3 4" key="1">
    <citation type="journal article" date="2019" name="Sci. Rep.">
        <title>Orb-weaving spider Araneus ventricosus genome elucidates the spidroin gene catalogue.</title>
        <authorList>
            <person name="Kono N."/>
            <person name="Nakamura H."/>
            <person name="Ohtoshi R."/>
            <person name="Moran D.A.P."/>
            <person name="Shinohara A."/>
            <person name="Yoshida Y."/>
            <person name="Fujiwara M."/>
            <person name="Mori M."/>
            <person name="Tomita M."/>
            <person name="Arakawa K."/>
        </authorList>
    </citation>
    <scope>NUCLEOTIDE SEQUENCE [LARGE SCALE GENOMIC DNA]</scope>
</reference>
<accession>A0A4Y2U0F1</accession>
<dbReference type="OrthoDB" id="6434072at2759"/>
<sequence>MMLLQVACVLMLMTGSALSLSSKKSLDVPNYLQVILASYKVPKGVFQKESETQKMEASDAGQSIPSQMDSLLQLRRDLYHAYNLTYQIRDPIGRILYRNEHSDGAGSLRGSMNFVKDNGSKMTVINYSLQVEEHPTSSPELALEKMHKPSMRSSAEGNQMTEESSSQEERPRVISVSRAPQKLKSTSMYNNGKVFQKQRFLSPLSGMTDDSGFDDLETLSSQLVEDKEQSPDYLSDDMKGRVMVFHVKPKARGYEQVWKKGQGLVVDREYELPSSYDYRSAIRHRADLEDGENQQPPHVYNMKPVVKVYEASRDLDGKYQIPEKYNDNMKQQGFEDDDGEEPLYVTHSKPAVNVMQMSSDGDDSQAFGDGVQGQYSNDYDEFDSQDVAFPPVNNLQQSA</sequence>
<keyword evidence="2" id="KW-0732">Signal</keyword>
<dbReference type="EMBL" id="BGPR01031884">
    <property type="protein sequence ID" value="GBO05160.1"/>
    <property type="molecule type" value="Genomic_DNA"/>
</dbReference>
<name>A0A4Y2U0F1_ARAVE</name>
<feature type="region of interest" description="Disordered" evidence="1">
    <location>
        <begin position="133"/>
        <end position="182"/>
    </location>
</feature>
<dbReference type="Proteomes" id="UP000499080">
    <property type="component" value="Unassembled WGS sequence"/>
</dbReference>
<feature type="compositionally biased region" description="Polar residues" evidence="1">
    <location>
        <begin position="151"/>
        <end position="164"/>
    </location>
</feature>
<evidence type="ECO:0000256" key="2">
    <source>
        <dbReference type="SAM" id="SignalP"/>
    </source>
</evidence>